<comment type="caution">
    <text evidence="2">The sequence shown here is derived from an EMBL/GenBank/DDBJ whole genome shotgun (WGS) entry which is preliminary data.</text>
</comment>
<dbReference type="EMBL" id="JBDXMX010000009">
    <property type="protein sequence ID" value="MEO9249139.1"/>
    <property type="molecule type" value="Genomic_DNA"/>
</dbReference>
<sequence>MTSGREFRRDDVVALLREVEARLAARGVTLDIQIVGGAALLLHGVLDRATGDIDARYAPGDIVDEVAADMAREYGLPPKWLNHNAAAFLPDEAQWIAGPEGTSSAVRLADLPTLAAMKMAAERTKDIEDLGRIVLALGIEQAEELVRLAFDKYGEHSVALSAPVDNYEIVAEEAMAAARALLLRRPGTGPAGTLPE</sequence>
<accession>A0ABV0ILV6</accession>
<evidence type="ECO:0000313" key="3">
    <source>
        <dbReference type="Proteomes" id="UP001484097"/>
    </source>
</evidence>
<name>A0ABV0ILV6_9MICC</name>
<dbReference type="InterPro" id="IPR045792">
    <property type="entry name" value="DUF6036"/>
</dbReference>
<dbReference type="Pfam" id="PF19502">
    <property type="entry name" value="DUF6036"/>
    <property type="match status" value="1"/>
</dbReference>
<proteinExistence type="predicted"/>
<evidence type="ECO:0000259" key="1">
    <source>
        <dbReference type="Pfam" id="PF19502"/>
    </source>
</evidence>
<protein>
    <submittedName>
        <fullName evidence="2">DUF6036 family nucleotidyltransferase</fullName>
    </submittedName>
</protein>
<gene>
    <name evidence="2" type="ORF">ABDK96_15760</name>
</gene>
<reference evidence="2 3" key="1">
    <citation type="submission" date="2024-05" db="EMBL/GenBank/DDBJ databases">
        <authorList>
            <person name="Yi C."/>
        </authorList>
    </citation>
    <scope>NUCLEOTIDE SEQUENCE [LARGE SCALE GENOMIC DNA]</scope>
    <source>
        <strain evidence="2 3">XS13</strain>
    </source>
</reference>
<keyword evidence="3" id="KW-1185">Reference proteome</keyword>
<dbReference type="RefSeq" id="WP_347921850.1">
    <property type="nucleotide sequence ID" value="NZ_JBDXMX010000009.1"/>
</dbReference>
<evidence type="ECO:0000313" key="2">
    <source>
        <dbReference type="EMBL" id="MEO9249139.1"/>
    </source>
</evidence>
<organism evidence="2 3">
    <name type="scientific">Citricoccus nitrophenolicus</name>
    <dbReference type="NCBI Taxonomy" id="863575"/>
    <lineage>
        <taxon>Bacteria</taxon>
        <taxon>Bacillati</taxon>
        <taxon>Actinomycetota</taxon>
        <taxon>Actinomycetes</taxon>
        <taxon>Micrococcales</taxon>
        <taxon>Micrococcaceae</taxon>
        <taxon>Citricoccus</taxon>
    </lineage>
</organism>
<feature type="domain" description="DUF6036" evidence="1">
    <location>
        <begin position="18"/>
        <end position="66"/>
    </location>
</feature>
<dbReference type="Proteomes" id="UP001484097">
    <property type="component" value="Unassembled WGS sequence"/>
</dbReference>